<comment type="similarity">
    <text evidence="3 11">Belongs to the MICOS complex subunit Mic12 family.</text>
</comment>
<keyword evidence="5" id="KW-0812">Transmembrane</keyword>
<evidence type="ECO:0000256" key="10">
    <source>
        <dbReference type="ARBA" id="ARBA00032985"/>
    </source>
</evidence>
<evidence type="ECO:0000256" key="6">
    <source>
        <dbReference type="ARBA" id="ARBA00022989"/>
    </source>
</evidence>
<keyword evidence="8" id="KW-0472">Membrane</keyword>
<sequence>MGFISGFFSGFALTTSVLYLSIQVHRSNRLEQRNLIREQTQLLNWLASPTGAYDRRLIPIEVRQPEKKEPSEPPRYPMKDLLKHRWNEEVQTLARKAVETRWEDVRDTAGESWKVLMRLVKKE</sequence>
<dbReference type="Pfam" id="PF17050">
    <property type="entry name" value="AIM5"/>
    <property type="match status" value="1"/>
</dbReference>
<dbReference type="GO" id="GO:0042407">
    <property type="term" value="P:cristae formation"/>
    <property type="evidence" value="ECO:0007669"/>
    <property type="project" value="InterPro"/>
</dbReference>
<dbReference type="GO" id="GO:0044284">
    <property type="term" value="C:mitochondrial crista junction"/>
    <property type="evidence" value="ECO:0007669"/>
    <property type="project" value="InterPro"/>
</dbReference>
<keyword evidence="7 11" id="KW-0496">Mitochondrion</keyword>
<protein>
    <recommendedName>
        <fullName evidence="4 11">MICOS complex subunit MIC12</fullName>
    </recommendedName>
    <alternativeName>
        <fullName evidence="10 11">Altered inheritance of mitochondria protein 5, mitochondrial</fullName>
    </alternativeName>
    <alternativeName>
        <fullName evidence="9 11">Found in mitochondrial proteome protein 51</fullName>
    </alternativeName>
</protein>
<accession>A0A5M3Z9F7</accession>
<dbReference type="OrthoDB" id="4037694at2759"/>
<evidence type="ECO:0000256" key="7">
    <source>
        <dbReference type="ARBA" id="ARBA00023128"/>
    </source>
</evidence>
<comment type="subcellular location">
    <subcellularLocation>
        <location evidence="2">Membrane</location>
    </subcellularLocation>
    <subcellularLocation>
        <location evidence="11">Mitochondrion inner membrane</location>
        <topology evidence="11">Single-pass membrane protein</topology>
    </subcellularLocation>
</comment>
<dbReference type="AlphaFoldDB" id="A0A5M3Z9F7"/>
<reference evidence="12 13" key="1">
    <citation type="submission" date="2020-01" db="EMBL/GenBank/DDBJ databases">
        <title>Aspergillus terreus IFO 6365 whole genome shotgun sequence.</title>
        <authorList>
            <person name="Kanamasa S."/>
            <person name="Takahashi H."/>
        </authorList>
    </citation>
    <scope>NUCLEOTIDE SEQUENCE [LARGE SCALE GENOMIC DNA]</scope>
    <source>
        <strain evidence="12 13">IFO 6365</strain>
    </source>
</reference>
<evidence type="ECO:0000313" key="12">
    <source>
        <dbReference type="EMBL" id="GFF19328.1"/>
    </source>
</evidence>
<evidence type="ECO:0000256" key="11">
    <source>
        <dbReference type="RuleBase" id="RU363010"/>
    </source>
</evidence>
<evidence type="ECO:0000256" key="4">
    <source>
        <dbReference type="ARBA" id="ARBA00018170"/>
    </source>
</evidence>
<evidence type="ECO:0000256" key="3">
    <source>
        <dbReference type="ARBA" id="ARBA00009188"/>
    </source>
</evidence>
<keyword evidence="13" id="KW-1185">Reference proteome</keyword>
<gene>
    <name evidence="12" type="ORF">ATEIFO6365_0010010100</name>
</gene>
<comment type="caution">
    <text evidence="12">The sequence shown here is derived from an EMBL/GenBank/DDBJ whole genome shotgun (WGS) entry which is preliminary data.</text>
</comment>
<evidence type="ECO:0000256" key="8">
    <source>
        <dbReference type="ARBA" id="ARBA00023136"/>
    </source>
</evidence>
<name>A0A5M3Z9F7_ASPTE</name>
<dbReference type="GO" id="GO:0061617">
    <property type="term" value="C:MICOS complex"/>
    <property type="evidence" value="ECO:0007669"/>
    <property type="project" value="UniProtKB-UniRule"/>
</dbReference>
<keyword evidence="6" id="KW-1133">Transmembrane helix</keyword>
<dbReference type="VEuPathDB" id="FungiDB:ATEG_08565"/>
<dbReference type="Proteomes" id="UP000452235">
    <property type="component" value="Unassembled WGS sequence"/>
</dbReference>
<proteinExistence type="inferred from homology"/>
<organism evidence="12 13">
    <name type="scientific">Aspergillus terreus</name>
    <dbReference type="NCBI Taxonomy" id="33178"/>
    <lineage>
        <taxon>Eukaryota</taxon>
        <taxon>Fungi</taxon>
        <taxon>Dikarya</taxon>
        <taxon>Ascomycota</taxon>
        <taxon>Pezizomycotina</taxon>
        <taxon>Eurotiomycetes</taxon>
        <taxon>Eurotiomycetidae</taxon>
        <taxon>Eurotiales</taxon>
        <taxon>Aspergillaceae</taxon>
        <taxon>Aspergillus</taxon>
        <taxon>Aspergillus subgen. Circumdati</taxon>
    </lineage>
</organism>
<evidence type="ECO:0000256" key="9">
    <source>
        <dbReference type="ARBA" id="ARBA00032159"/>
    </source>
</evidence>
<evidence type="ECO:0000256" key="1">
    <source>
        <dbReference type="ARBA" id="ARBA00002689"/>
    </source>
</evidence>
<evidence type="ECO:0000313" key="13">
    <source>
        <dbReference type="Proteomes" id="UP000452235"/>
    </source>
</evidence>
<dbReference type="InterPro" id="IPR031463">
    <property type="entry name" value="Mic12"/>
</dbReference>
<evidence type="ECO:0000256" key="5">
    <source>
        <dbReference type="ARBA" id="ARBA00022692"/>
    </source>
</evidence>
<dbReference type="EMBL" id="BLJY01000010">
    <property type="protein sequence ID" value="GFF19328.1"/>
    <property type="molecule type" value="Genomic_DNA"/>
</dbReference>
<evidence type="ECO:0000256" key="2">
    <source>
        <dbReference type="ARBA" id="ARBA00004370"/>
    </source>
</evidence>
<keyword evidence="11" id="KW-0999">Mitochondrion inner membrane</keyword>
<comment type="subunit">
    <text evidence="11">Component of the mitochondrial contact site and cristae organizing system (MICOS) complex.</text>
</comment>
<comment type="function">
    <text evidence="1 11">Component of the MICOS complex, a large protein complex of the mitochondrial inner membrane that plays crucial roles in the maintenance of crista junctions, inner membrane architecture, and formation of contact sites to the outer membrane.</text>
</comment>